<dbReference type="GO" id="GO:0030245">
    <property type="term" value="P:cellulose catabolic process"/>
    <property type="evidence" value="ECO:0007669"/>
    <property type="project" value="UniProtKB-KW"/>
</dbReference>
<evidence type="ECO:0000313" key="10">
    <source>
        <dbReference type="Proteomes" id="UP000004259"/>
    </source>
</evidence>
<dbReference type="InterPro" id="IPR017853">
    <property type="entry name" value="GH"/>
</dbReference>
<evidence type="ECO:0000259" key="8">
    <source>
        <dbReference type="PROSITE" id="PS51766"/>
    </source>
</evidence>
<dbReference type="EMBL" id="ADKM02000062">
    <property type="protein sequence ID" value="EGC03689.1"/>
    <property type="molecule type" value="Genomic_DNA"/>
</dbReference>
<dbReference type="GO" id="GO:0005576">
    <property type="term" value="C:extracellular region"/>
    <property type="evidence" value="ECO:0007669"/>
    <property type="project" value="TreeGrafter"/>
</dbReference>
<dbReference type="PANTHER" id="PTHR31297:SF41">
    <property type="entry name" value="ENDOGLUCANASE, PUTATIVE (AFU_ORTHOLOGUE AFUA_5G01830)-RELATED"/>
    <property type="match status" value="1"/>
</dbReference>
<dbReference type="InterPro" id="IPR036439">
    <property type="entry name" value="Dockerin_dom_sf"/>
</dbReference>
<dbReference type="InterPro" id="IPR018087">
    <property type="entry name" value="Glyco_hydro_5_CS"/>
</dbReference>
<evidence type="ECO:0000256" key="6">
    <source>
        <dbReference type="ARBA" id="ARBA00023326"/>
    </source>
</evidence>
<keyword evidence="2 9" id="KW-0378">Hydrolase</keyword>
<dbReference type="GO" id="GO:0008422">
    <property type="term" value="F:beta-glucosidase activity"/>
    <property type="evidence" value="ECO:0007669"/>
    <property type="project" value="TreeGrafter"/>
</dbReference>
<organism evidence="9 10">
    <name type="scientific">Ruminococcus albus 8</name>
    <dbReference type="NCBI Taxonomy" id="246199"/>
    <lineage>
        <taxon>Bacteria</taxon>
        <taxon>Bacillati</taxon>
        <taxon>Bacillota</taxon>
        <taxon>Clostridia</taxon>
        <taxon>Eubacteriales</taxon>
        <taxon>Oscillospiraceae</taxon>
        <taxon>Ruminococcus</taxon>
    </lineage>
</organism>
<dbReference type="Gene3D" id="3.20.20.80">
    <property type="entry name" value="Glycosidases"/>
    <property type="match status" value="1"/>
</dbReference>
<dbReference type="InterPro" id="IPR050386">
    <property type="entry name" value="Glycosyl_hydrolase_5"/>
</dbReference>
<dbReference type="Gene3D" id="2.60.120.1070">
    <property type="match status" value="1"/>
</dbReference>
<dbReference type="InterPro" id="IPR001547">
    <property type="entry name" value="Glyco_hydro_5"/>
</dbReference>
<dbReference type="Proteomes" id="UP000004259">
    <property type="component" value="Unassembled WGS sequence"/>
</dbReference>
<dbReference type="Pfam" id="PF00404">
    <property type="entry name" value="Dockerin_1"/>
    <property type="match status" value="1"/>
</dbReference>
<evidence type="ECO:0000256" key="2">
    <source>
        <dbReference type="ARBA" id="ARBA00022801"/>
    </source>
</evidence>
<dbReference type="SUPFAM" id="SSF63446">
    <property type="entry name" value="Type I dockerin domain"/>
    <property type="match status" value="1"/>
</dbReference>
<protein>
    <submittedName>
        <fullName evidence="9">Cellulase (Glycosyl hydrolase family 5)</fullName>
    </submittedName>
</protein>
<feature type="signal peptide" evidence="7">
    <location>
        <begin position="1"/>
        <end position="29"/>
    </location>
</feature>
<keyword evidence="7" id="KW-0732">Signal</keyword>
<reference evidence="9 10" key="1">
    <citation type="submission" date="2011-02" db="EMBL/GenBank/DDBJ databases">
        <authorList>
            <person name="Nelson K.E."/>
            <person name="Sutton G."/>
            <person name="Torralba M."/>
            <person name="Durkin S."/>
            <person name="Harkins D."/>
            <person name="Montgomery R."/>
            <person name="Ziemer C."/>
            <person name="Klaassens E."/>
            <person name="Ocuiv P."/>
            <person name="Morrison M."/>
        </authorList>
    </citation>
    <scope>NUCLEOTIDE SEQUENCE [LARGE SCALE GENOMIC DNA]</scope>
    <source>
        <strain evidence="9 10">8</strain>
    </source>
</reference>
<dbReference type="InterPro" id="IPR018247">
    <property type="entry name" value="EF_Hand_1_Ca_BS"/>
</dbReference>
<comment type="similarity">
    <text evidence="1">Belongs to the glycosyl hydrolase 5 (cellulase A) family.</text>
</comment>
<dbReference type="PROSITE" id="PS51766">
    <property type="entry name" value="DOCKERIN"/>
    <property type="match status" value="1"/>
</dbReference>
<evidence type="ECO:0000256" key="4">
    <source>
        <dbReference type="ARBA" id="ARBA00023277"/>
    </source>
</evidence>
<gene>
    <name evidence="9" type="ORF">CUS_8100</name>
</gene>
<keyword evidence="6" id="KW-0624">Polysaccharide degradation</keyword>
<name>E9SAY7_RUMAL</name>
<dbReference type="SUPFAM" id="SSF51445">
    <property type="entry name" value="(Trans)glycosidases"/>
    <property type="match status" value="1"/>
</dbReference>
<dbReference type="RefSeq" id="WP_002848543.1">
    <property type="nucleotide sequence ID" value="NZ_ADKM02000062.1"/>
</dbReference>
<evidence type="ECO:0000256" key="3">
    <source>
        <dbReference type="ARBA" id="ARBA00023001"/>
    </source>
</evidence>
<dbReference type="PROSITE" id="PS00018">
    <property type="entry name" value="EF_HAND_1"/>
    <property type="match status" value="1"/>
</dbReference>
<dbReference type="Gene3D" id="1.10.1330.10">
    <property type="entry name" value="Dockerin domain"/>
    <property type="match status" value="1"/>
</dbReference>
<dbReference type="eggNOG" id="COG2730">
    <property type="taxonomic scope" value="Bacteria"/>
</dbReference>
<dbReference type="Pfam" id="PF18259">
    <property type="entry name" value="CBM65_1"/>
    <property type="match status" value="1"/>
</dbReference>
<sequence>MKVTFKRMLSLAAAGAMTLSAMPVLTASAKDVSKMTPFEIAADMGVGWNLGNTLDSHDGTNHKSLGLNAETYWGNPKTTKALIDAVKAKGFNTIRVPVTWYPHADANFNIDTAWMDRVKEVVDWCIDEDTYVILNIHHEEWNTPTNANYSAASKELKAFWKQIAKEFGGYDRHLIFEGMNEPRNYGGAHEWDGGTAEMREVINKLNKDFVDTVRATGGKNSDRCLMIPTYAASNTSAAMKALTFPDDPNLMVSVHCYSPYNFALNNKGTSTFGSSQQSELDSVFSAINSTFLQKGHAVVIGEFGATNKDNDNERVKWADAFAKKAKTLGLPIVIWDNGIKSSSDHAEAFGLINRKTCAWNEASLPMVNKLIETYYGTPAPSAPVSGDRETIYTGSLSASEWTPSEAVAFDFSKMTAGSSIAVTYDTNGVAPTLILQDDDPWKVWAKVEPYSIMLNVAYYSYSDIAAAYAEAYRSAYGKDPSKPLYNAFQMFISAENNGTAGASKIEFIPAQAASSKVDIADCYITLSEKSYIYDGTQHKPEVTVTYRDRMLHAGTDYTVAYKGGTEIGNGSVTVTGTGDYTGKTTISFAVDPADISGYKLGDVNFDGKINVTDITLTAAHVKGVSSLNENRRKAADINGDNSINVSDISRIAAHVKSIKSLPDKTIAG</sequence>
<feature type="chain" id="PRO_5003243562" evidence="7">
    <location>
        <begin position="30"/>
        <end position="668"/>
    </location>
</feature>
<dbReference type="InterPro" id="IPR016134">
    <property type="entry name" value="Dockerin_dom"/>
</dbReference>
<dbReference type="InterPro" id="IPR002105">
    <property type="entry name" value="Dockerin_1_rpt"/>
</dbReference>
<dbReference type="InterPro" id="IPR040877">
    <property type="entry name" value="CBM65_1"/>
</dbReference>
<proteinExistence type="inferred from homology"/>
<keyword evidence="4" id="KW-0119">Carbohydrate metabolism</keyword>
<dbReference type="AlphaFoldDB" id="E9SAY7"/>
<keyword evidence="3" id="KW-0136">Cellulose degradation</keyword>
<dbReference type="GO" id="GO:0009986">
    <property type="term" value="C:cell surface"/>
    <property type="evidence" value="ECO:0007669"/>
    <property type="project" value="TreeGrafter"/>
</dbReference>
<feature type="domain" description="Dockerin" evidence="8">
    <location>
        <begin position="596"/>
        <end position="663"/>
    </location>
</feature>
<dbReference type="PANTHER" id="PTHR31297">
    <property type="entry name" value="GLUCAN ENDO-1,6-BETA-GLUCOSIDASE B"/>
    <property type="match status" value="1"/>
</dbReference>
<dbReference type="STRING" id="246199.CUS_8100"/>
<dbReference type="PROSITE" id="PS00659">
    <property type="entry name" value="GLYCOSYL_HYDROL_F5"/>
    <property type="match status" value="1"/>
</dbReference>
<evidence type="ECO:0000256" key="5">
    <source>
        <dbReference type="ARBA" id="ARBA00023295"/>
    </source>
</evidence>
<evidence type="ECO:0000313" key="9">
    <source>
        <dbReference type="EMBL" id="EGC03689.1"/>
    </source>
</evidence>
<evidence type="ECO:0000256" key="1">
    <source>
        <dbReference type="ARBA" id="ARBA00005641"/>
    </source>
</evidence>
<keyword evidence="5" id="KW-0326">Glycosidase</keyword>
<accession>E9SAY7</accession>
<dbReference type="CDD" id="cd14256">
    <property type="entry name" value="Dockerin_I"/>
    <property type="match status" value="1"/>
</dbReference>
<evidence type="ECO:0000256" key="7">
    <source>
        <dbReference type="SAM" id="SignalP"/>
    </source>
</evidence>
<comment type="caution">
    <text evidence="9">The sequence shown here is derived from an EMBL/GenBank/DDBJ whole genome shotgun (WGS) entry which is preliminary data.</text>
</comment>
<dbReference type="Pfam" id="PF00150">
    <property type="entry name" value="Cellulase"/>
    <property type="match status" value="1"/>
</dbReference>
<keyword evidence="10" id="KW-1185">Reference proteome</keyword>